<evidence type="ECO:0000313" key="1">
    <source>
        <dbReference type="EMBL" id="KAJ0100910.1"/>
    </source>
</evidence>
<comment type="caution">
    <text evidence="1">The sequence shown here is derived from an EMBL/GenBank/DDBJ whole genome shotgun (WGS) entry which is preliminary data.</text>
</comment>
<gene>
    <name evidence="1" type="ORF">Patl1_06284</name>
</gene>
<dbReference type="Proteomes" id="UP001164250">
    <property type="component" value="Chromosome 3"/>
</dbReference>
<keyword evidence="2" id="KW-1185">Reference proteome</keyword>
<name>A0ACC1BPD7_9ROSI</name>
<protein>
    <submittedName>
        <fullName evidence="1">Uncharacterized protein</fullName>
    </submittedName>
</protein>
<reference evidence="2" key="1">
    <citation type="journal article" date="2023" name="G3 (Bethesda)">
        <title>Genome assembly and association tests identify interacting loci associated with vigor, precocity, and sex in interspecific pistachio rootstocks.</title>
        <authorList>
            <person name="Palmer W."/>
            <person name="Jacygrad E."/>
            <person name="Sagayaradj S."/>
            <person name="Cavanaugh K."/>
            <person name="Han R."/>
            <person name="Bertier L."/>
            <person name="Beede B."/>
            <person name="Kafkas S."/>
            <person name="Golino D."/>
            <person name="Preece J."/>
            <person name="Michelmore R."/>
        </authorList>
    </citation>
    <scope>NUCLEOTIDE SEQUENCE [LARGE SCALE GENOMIC DNA]</scope>
</reference>
<sequence>MMDLIQVEIWLLETLYGITFESEATFLAARIASHPKNSVLSGEIATFFYILEESCKRKDLNNNGCLVSGLHDVETGRIQDDSQILNIHIGVTEIAEIASELTGIPASWFVINKPEQRYKKLKDSIMNSPLVPKVDGNCLGRPLGLFLLVGCNGAGKSELAEAIAKELFDDEDSFFIRIGMEEYTEPYSVSCLVDKLLDTVKNKKPYSVVVLDKIDKVDSSVMDTLVSVLINPGNAIDFRKGIDYIDM</sequence>
<dbReference type="EMBL" id="CM047899">
    <property type="protein sequence ID" value="KAJ0100910.1"/>
    <property type="molecule type" value="Genomic_DNA"/>
</dbReference>
<proteinExistence type="predicted"/>
<evidence type="ECO:0000313" key="2">
    <source>
        <dbReference type="Proteomes" id="UP001164250"/>
    </source>
</evidence>
<organism evidence="1 2">
    <name type="scientific">Pistacia atlantica</name>
    <dbReference type="NCBI Taxonomy" id="434234"/>
    <lineage>
        <taxon>Eukaryota</taxon>
        <taxon>Viridiplantae</taxon>
        <taxon>Streptophyta</taxon>
        <taxon>Embryophyta</taxon>
        <taxon>Tracheophyta</taxon>
        <taxon>Spermatophyta</taxon>
        <taxon>Magnoliopsida</taxon>
        <taxon>eudicotyledons</taxon>
        <taxon>Gunneridae</taxon>
        <taxon>Pentapetalae</taxon>
        <taxon>rosids</taxon>
        <taxon>malvids</taxon>
        <taxon>Sapindales</taxon>
        <taxon>Anacardiaceae</taxon>
        <taxon>Pistacia</taxon>
    </lineage>
</organism>
<accession>A0ACC1BPD7</accession>